<dbReference type="GO" id="GO:0004674">
    <property type="term" value="F:protein serine/threonine kinase activity"/>
    <property type="evidence" value="ECO:0007669"/>
    <property type="project" value="TreeGrafter"/>
</dbReference>
<dbReference type="SMART" id="SM00220">
    <property type="entry name" value="S_TKc"/>
    <property type="match status" value="1"/>
</dbReference>
<dbReference type="Proteomes" id="UP000217199">
    <property type="component" value="Unassembled WGS sequence"/>
</dbReference>
<protein>
    <submittedName>
        <fullName evidence="4">Kinase</fullName>
    </submittedName>
</protein>
<keyword evidence="4" id="KW-0808">Transferase</keyword>
<dbReference type="InParanoid" id="A0A286UDU7"/>
<evidence type="ECO:0000256" key="2">
    <source>
        <dbReference type="ARBA" id="ARBA00022840"/>
    </source>
</evidence>
<evidence type="ECO:0000313" key="5">
    <source>
        <dbReference type="Proteomes" id="UP000217199"/>
    </source>
</evidence>
<name>A0A286UDU7_9AGAM</name>
<evidence type="ECO:0000259" key="3">
    <source>
        <dbReference type="PROSITE" id="PS50011"/>
    </source>
</evidence>
<accession>A0A286UDU7</accession>
<feature type="domain" description="Protein kinase" evidence="3">
    <location>
        <begin position="125"/>
        <end position="405"/>
    </location>
</feature>
<comment type="caution">
    <text evidence="4">The sequence shown here is derived from an EMBL/GenBank/DDBJ whole genome shotgun (WGS) entry which is preliminary data.</text>
</comment>
<dbReference type="Gene3D" id="1.10.510.10">
    <property type="entry name" value="Transferase(Phosphotransferase) domain 1"/>
    <property type="match status" value="1"/>
</dbReference>
<evidence type="ECO:0000313" key="4">
    <source>
        <dbReference type="EMBL" id="PAV17694.1"/>
    </source>
</evidence>
<dbReference type="SUPFAM" id="SSF56112">
    <property type="entry name" value="Protein kinase-like (PK-like)"/>
    <property type="match status" value="1"/>
</dbReference>
<organism evidence="4 5">
    <name type="scientific">Pyrrhoderma noxium</name>
    <dbReference type="NCBI Taxonomy" id="2282107"/>
    <lineage>
        <taxon>Eukaryota</taxon>
        <taxon>Fungi</taxon>
        <taxon>Dikarya</taxon>
        <taxon>Basidiomycota</taxon>
        <taxon>Agaricomycotina</taxon>
        <taxon>Agaricomycetes</taxon>
        <taxon>Hymenochaetales</taxon>
        <taxon>Hymenochaetaceae</taxon>
        <taxon>Pyrrhoderma</taxon>
    </lineage>
</organism>
<keyword evidence="4" id="KW-0418">Kinase</keyword>
<reference evidence="4 5" key="1">
    <citation type="journal article" date="2017" name="Mol. Ecol.">
        <title>Comparative and population genomic landscape of Phellinus noxius: A hypervariable fungus causing root rot in trees.</title>
        <authorList>
            <person name="Chung C.L."/>
            <person name="Lee T.J."/>
            <person name="Akiba M."/>
            <person name="Lee H.H."/>
            <person name="Kuo T.H."/>
            <person name="Liu D."/>
            <person name="Ke H.M."/>
            <person name="Yokoi T."/>
            <person name="Roa M.B."/>
            <person name="Lu M.J."/>
            <person name="Chang Y.Y."/>
            <person name="Ann P.J."/>
            <person name="Tsai J.N."/>
            <person name="Chen C.Y."/>
            <person name="Tzean S.S."/>
            <person name="Ota Y."/>
            <person name="Hattori T."/>
            <person name="Sahashi N."/>
            <person name="Liou R.F."/>
            <person name="Kikuchi T."/>
            <person name="Tsai I.J."/>
        </authorList>
    </citation>
    <scope>NUCLEOTIDE SEQUENCE [LARGE SCALE GENOMIC DNA]</scope>
    <source>
        <strain evidence="4 5">FFPRI411160</strain>
    </source>
</reference>
<dbReference type="PANTHER" id="PTHR44329">
    <property type="entry name" value="SERINE/THREONINE-PROTEIN KINASE TNNI3K-RELATED"/>
    <property type="match status" value="1"/>
</dbReference>
<proteinExistence type="predicted"/>
<dbReference type="PROSITE" id="PS50011">
    <property type="entry name" value="PROTEIN_KINASE_DOM"/>
    <property type="match status" value="1"/>
</dbReference>
<dbReference type="EMBL" id="NBII01000006">
    <property type="protein sequence ID" value="PAV17694.1"/>
    <property type="molecule type" value="Genomic_DNA"/>
</dbReference>
<dbReference type="PANTHER" id="PTHR44329:SF298">
    <property type="entry name" value="MIXED LINEAGE KINASE DOMAIN-LIKE PROTEIN"/>
    <property type="match status" value="1"/>
</dbReference>
<dbReference type="InterPro" id="IPR051681">
    <property type="entry name" value="Ser/Thr_Kinases-Pseudokinases"/>
</dbReference>
<dbReference type="GO" id="GO:0005524">
    <property type="term" value="F:ATP binding"/>
    <property type="evidence" value="ECO:0007669"/>
    <property type="project" value="UniProtKB-KW"/>
</dbReference>
<dbReference type="InterPro" id="IPR008271">
    <property type="entry name" value="Ser/Thr_kinase_AS"/>
</dbReference>
<dbReference type="Pfam" id="PF00069">
    <property type="entry name" value="Pkinase"/>
    <property type="match status" value="1"/>
</dbReference>
<keyword evidence="1" id="KW-0547">Nucleotide-binding</keyword>
<dbReference type="InterPro" id="IPR011009">
    <property type="entry name" value="Kinase-like_dom_sf"/>
</dbReference>
<evidence type="ECO:0000256" key="1">
    <source>
        <dbReference type="ARBA" id="ARBA00022741"/>
    </source>
</evidence>
<dbReference type="AlphaFoldDB" id="A0A286UDU7"/>
<sequence length="437" mass="50134">MGTVFNFTGDNSTIIFDTYNDINNWSTTTSVNMQHELGTRPNHQEFNTEKISGRPIHGQLSENTEVNESLEHRLEIDHRDIITPAEYASGSNIGSDHIPDTKLQRIRNRLSELEHLNVLGHVRKDPRAGMIAYGGSCEIYRGVISREHLSPEITFEHSRREIKVAIKMLRVGLQDEEKSTKEFVKELTIWSKLKHPNILPLLGYYYEDKFPYIISEWMEYGTARNYVDKSELSAEKLLRMLLGIANGVDYIHRENYVHSDLKPDNIMISKSGTPLICDFGISRMLNCSITFQTQTTNDVRGTRRFMAPELFEGTEKNTKASDIWALGMTFYQLISKNVPFPELKQDHQVIAAVAFKKHLPEFPPSLLGFGERMRCIWNVLLLCWTHSVDDRLEISELIRALEICIEIVSGQSQKQTNCLTSFQVCSPMIKKSGYRTL</sequence>
<keyword evidence="2" id="KW-0067">ATP-binding</keyword>
<dbReference type="PROSITE" id="PS00108">
    <property type="entry name" value="PROTEIN_KINASE_ST"/>
    <property type="match status" value="1"/>
</dbReference>
<dbReference type="STRING" id="2282107.A0A286UDU7"/>
<gene>
    <name evidence="4" type="ORF">PNOK_0618000</name>
</gene>
<dbReference type="OrthoDB" id="346907at2759"/>
<keyword evidence="5" id="KW-1185">Reference proteome</keyword>
<dbReference type="InterPro" id="IPR000719">
    <property type="entry name" value="Prot_kinase_dom"/>
</dbReference>
<dbReference type="CDD" id="cd14014">
    <property type="entry name" value="STKc_PknB_like"/>
    <property type="match status" value="1"/>
</dbReference>